<evidence type="ECO:0000256" key="9">
    <source>
        <dbReference type="SAM" id="MobiDB-lite"/>
    </source>
</evidence>
<evidence type="ECO:0000256" key="4">
    <source>
        <dbReference type="ARBA" id="ARBA00022737"/>
    </source>
</evidence>
<keyword evidence="6 10" id="KW-1133">Transmembrane helix</keyword>
<keyword evidence="3" id="KW-0732">Signal</keyword>
<dbReference type="PANTHER" id="PTHR24026:SF126">
    <property type="entry name" value="PROTOCADHERIN FAT 4"/>
    <property type="match status" value="1"/>
</dbReference>
<feature type="domain" description="Cadherin" evidence="11">
    <location>
        <begin position="1215"/>
        <end position="1322"/>
    </location>
</feature>
<gene>
    <name evidence="12" type="ORF">C0Q70_19941</name>
</gene>
<organism evidence="12 13">
    <name type="scientific">Pomacea canaliculata</name>
    <name type="common">Golden apple snail</name>
    <dbReference type="NCBI Taxonomy" id="400727"/>
    <lineage>
        <taxon>Eukaryota</taxon>
        <taxon>Metazoa</taxon>
        <taxon>Spiralia</taxon>
        <taxon>Lophotrochozoa</taxon>
        <taxon>Mollusca</taxon>
        <taxon>Gastropoda</taxon>
        <taxon>Caenogastropoda</taxon>
        <taxon>Architaenioglossa</taxon>
        <taxon>Ampullarioidea</taxon>
        <taxon>Ampullariidae</taxon>
        <taxon>Pomacea</taxon>
    </lineage>
</organism>
<dbReference type="FunFam" id="2.60.40.60:FF:000020">
    <property type="entry name" value="Dachsous cadherin-related 1b"/>
    <property type="match status" value="2"/>
</dbReference>
<dbReference type="EMBL" id="PZQS01000013">
    <property type="protein sequence ID" value="PVD19452.1"/>
    <property type="molecule type" value="Genomic_DNA"/>
</dbReference>
<keyword evidence="2 10" id="KW-0812">Transmembrane</keyword>
<evidence type="ECO:0000256" key="2">
    <source>
        <dbReference type="ARBA" id="ARBA00022692"/>
    </source>
</evidence>
<dbReference type="PROSITE" id="PS00232">
    <property type="entry name" value="CADHERIN_1"/>
    <property type="match status" value="6"/>
</dbReference>
<feature type="domain" description="Cadherin" evidence="11">
    <location>
        <begin position="909"/>
        <end position="972"/>
    </location>
</feature>
<evidence type="ECO:0000256" key="8">
    <source>
        <dbReference type="PROSITE-ProRule" id="PRU00043"/>
    </source>
</evidence>
<comment type="caution">
    <text evidence="12">The sequence shown here is derived from an EMBL/GenBank/DDBJ whole genome shotgun (WGS) entry which is preliminary data.</text>
</comment>
<evidence type="ECO:0000256" key="10">
    <source>
        <dbReference type="SAM" id="Phobius"/>
    </source>
</evidence>
<dbReference type="CDD" id="cd11304">
    <property type="entry name" value="Cadherin_repeat"/>
    <property type="match status" value="11"/>
</dbReference>
<feature type="domain" description="Cadherin" evidence="11">
    <location>
        <begin position="831"/>
        <end position="896"/>
    </location>
</feature>
<sequence>MIEDDASNFSCAEIPSKLFPDTITRELPSDVNPNTEVYEAGLNFNNVEMTSVDVKYSLYPDDTFLLVMKNGLNFTVLTSKLLPQANAVYLFVLQVETDTAVALFELQSNRRIVCVNDVDLNSIRISSDAIGHVVTLSLTSSGQVVLAVKVAVIVASTRLTIPENNLPNKNVVTFSSLRESFDIEEQHHPVDLPLILTPNRTAIQLTRGLDFEKDPKSFQNLEFKLVDMQCQIRDSAGIIEATKKLPEDAGPNGIVINVTVSDGVNTSPTPTKVIIYVSSYTQEFELVGGNYSLSIVENIPVGTEVFNSSLTNYTGYQLLPASVLYFFTINQTTGIIRTFREIDREGRVPQENMNVVAFQGNEICKLKTVSNITLTILDENDNPPVFDTSFSATDKDYKENATLTYSITSGNSPFRIDSATGNVTVADSSRLDREFLDTLRLNVTVVDGGAILPQKLRKSASIDLTVTLEDENDNDPIFNQSVYTISVYENISINSNLIVVRATDRDIYLNGEIRYSLGDGGGMGFFSINITTGQLRNRVALDREQYESFNFTVIASDLGSPPRSSLASIMVKVLDVNDNIPQFKQAIYLATIDEGISCWNKSFVKVTAEDKDFGSNGEIVYNLQSDLLVINSSTGEVTCQAAGLDYENETQRTFEVVVRASDKGTPPLNSTSVIRVTLRDVNDNAPVFINAPYNISVRVETFDTLDSPIFVFSVQDKDSGENREVDFRLTNPSPDGAGLLTVSNLVLRVNRTGRPSLKTFSYTVIATDRGRPPLSSSASVYIYVSDYGTSRVTFDPKDFLVKIVEEKSYDESSGTPIDQLTITKQSFPPVFSLVGASSFSVNSSTGHLFSSKVWDRERDKDSAELTIMAKASVGADVDYALVRIILLDINDNSPTILTNPSALLGTVGEDAAQDTFIISLEATDPDEGRNGTVIFSLTSGTRKVRDNAMAPRSVSTSVTILIEDVNDNAPTFVNVATVIVPENTQRGEEVAIVNATDPDKGKNGTVTYLIDNSTACPFEIQIVAISQTEKVGILLLIEDLDYETVNKYTCIIEASDQGDIRLSSTASFTILVTDINDNAPVIHSAIQVNISDNTTTPQFNTIYNVNITEGPLTLPLDLTQVSAFVYENKAKIDPCNCSYTIENITSEPNVSLREIFDINAVSGEITLKAFLDREVTGNFIRITLLAAFGEVPRKTGTATLTINVLDVNDNSPKFSTDSLTLNINESSCSAGQVVYNVTAHDADAPPNNIIVYSLLQLSPDTPLKVDNSSGQLSLNASLCGVQNETITAIVKATDMLDPEKKNIITLRIKVNGKDPNPNAPTFLKDKYQSVLSFDASVDSTLTIIDFEAKDKDESQNITYSIVNGNFRELFTFDSETRVFRLKYPIDVTVPNIVNITVKATDSGDFPLVYSKTGYAEVQIKITERSKQCYTPGEVSALSNQADKFQLFQSLFIAVVILLVIAIITSVIFIYKWRTAVSAAASRTAPGNSRSAHYLMEPKLTNTSKTTTSVNTPGFPPQLPRRSNEVRSGQMDSGDSGIATQQLDSGQSFDSAGYLTPSDRQYDSWEDEGQDRRAGYLSAIPEPTRHTFHSSGSEGKSAA</sequence>
<feature type="domain" description="Cadherin" evidence="11">
    <location>
        <begin position="972"/>
        <end position="1082"/>
    </location>
</feature>
<dbReference type="Pfam" id="PF00028">
    <property type="entry name" value="Cadherin"/>
    <property type="match status" value="6"/>
</dbReference>
<feature type="compositionally biased region" description="Polar residues" evidence="9">
    <location>
        <begin position="1588"/>
        <end position="1598"/>
    </location>
</feature>
<feature type="domain" description="Cadherin" evidence="11">
    <location>
        <begin position="584"/>
        <end position="688"/>
    </location>
</feature>
<comment type="subcellular location">
    <subcellularLocation>
        <location evidence="1">Membrane</location>
    </subcellularLocation>
</comment>
<proteinExistence type="predicted"/>
<feature type="domain" description="Cadherin" evidence="11">
    <location>
        <begin position="368"/>
        <end position="478"/>
    </location>
</feature>
<feature type="domain" description="Cadherin" evidence="11">
    <location>
        <begin position="479"/>
        <end position="583"/>
    </location>
</feature>
<evidence type="ECO:0000256" key="5">
    <source>
        <dbReference type="ARBA" id="ARBA00022837"/>
    </source>
</evidence>
<dbReference type="PRINTS" id="PR00205">
    <property type="entry name" value="CADHERIN"/>
</dbReference>
<dbReference type="PROSITE" id="PS50268">
    <property type="entry name" value="CADHERIN_2"/>
    <property type="match status" value="10"/>
</dbReference>
<keyword evidence="7 10" id="KW-0472">Membrane</keyword>
<feature type="region of interest" description="Disordered" evidence="9">
    <location>
        <begin position="1499"/>
        <end position="1598"/>
    </location>
</feature>
<dbReference type="GO" id="GO:0005509">
    <property type="term" value="F:calcium ion binding"/>
    <property type="evidence" value="ECO:0007669"/>
    <property type="project" value="UniProtKB-UniRule"/>
</dbReference>
<keyword evidence="5 8" id="KW-0106">Calcium</keyword>
<evidence type="ECO:0000256" key="1">
    <source>
        <dbReference type="ARBA" id="ARBA00004370"/>
    </source>
</evidence>
<feature type="compositionally biased region" description="Polar residues" evidence="9">
    <location>
        <begin position="1525"/>
        <end position="1549"/>
    </location>
</feature>
<accession>A0A2T7NE87</accession>
<dbReference type="FunFam" id="2.60.40.60:FF:000104">
    <property type="entry name" value="cadherin-23 isoform X1"/>
    <property type="match status" value="1"/>
</dbReference>
<keyword evidence="13" id="KW-1185">Reference proteome</keyword>
<feature type="compositionally biased region" description="Low complexity" evidence="9">
    <location>
        <begin position="1500"/>
        <end position="1511"/>
    </location>
</feature>
<dbReference type="InterPro" id="IPR020894">
    <property type="entry name" value="Cadherin_CS"/>
</dbReference>
<dbReference type="GO" id="GO:0005886">
    <property type="term" value="C:plasma membrane"/>
    <property type="evidence" value="ECO:0007669"/>
    <property type="project" value="UniProtKB-SubCell"/>
</dbReference>
<feature type="domain" description="Cadherin" evidence="11">
    <location>
        <begin position="691"/>
        <end position="798"/>
    </location>
</feature>
<dbReference type="GO" id="GO:0007156">
    <property type="term" value="P:homophilic cell adhesion via plasma membrane adhesion molecules"/>
    <property type="evidence" value="ECO:0007669"/>
    <property type="project" value="InterPro"/>
</dbReference>
<dbReference type="SMART" id="SM00112">
    <property type="entry name" value="CA"/>
    <property type="match status" value="11"/>
</dbReference>
<dbReference type="InterPro" id="IPR002126">
    <property type="entry name" value="Cadherin-like_dom"/>
</dbReference>
<dbReference type="InterPro" id="IPR015919">
    <property type="entry name" value="Cadherin-like_sf"/>
</dbReference>
<evidence type="ECO:0000259" key="11">
    <source>
        <dbReference type="PROSITE" id="PS50268"/>
    </source>
</evidence>
<reference evidence="12 13" key="1">
    <citation type="submission" date="2018-04" db="EMBL/GenBank/DDBJ databases">
        <title>The genome of golden apple snail Pomacea canaliculata provides insight into stress tolerance and invasive adaptation.</title>
        <authorList>
            <person name="Liu C."/>
            <person name="Liu B."/>
            <person name="Ren Y."/>
            <person name="Zhang Y."/>
            <person name="Wang H."/>
            <person name="Li S."/>
            <person name="Jiang F."/>
            <person name="Yin L."/>
            <person name="Zhang G."/>
            <person name="Qian W."/>
            <person name="Fan W."/>
        </authorList>
    </citation>
    <scope>NUCLEOTIDE SEQUENCE [LARGE SCALE GENOMIC DNA]</scope>
    <source>
        <strain evidence="12">SZHN2017</strain>
        <tissue evidence="12">Muscle</tissue>
    </source>
</reference>
<dbReference type="SUPFAM" id="SSF49313">
    <property type="entry name" value="Cadherin-like"/>
    <property type="match status" value="11"/>
</dbReference>
<dbReference type="Proteomes" id="UP000245119">
    <property type="component" value="Linkage Group LG13"/>
</dbReference>
<dbReference type="Gene3D" id="2.60.40.60">
    <property type="entry name" value="Cadherins"/>
    <property type="match status" value="11"/>
</dbReference>
<evidence type="ECO:0000313" key="13">
    <source>
        <dbReference type="Proteomes" id="UP000245119"/>
    </source>
</evidence>
<evidence type="ECO:0000256" key="7">
    <source>
        <dbReference type="ARBA" id="ARBA00023136"/>
    </source>
</evidence>
<name>A0A2T7NE87_POMCA</name>
<dbReference type="OrthoDB" id="6162600at2759"/>
<keyword evidence="4" id="KW-0677">Repeat</keyword>
<feature type="domain" description="Cadherin" evidence="11">
    <location>
        <begin position="1323"/>
        <end position="1433"/>
    </location>
</feature>
<evidence type="ECO:0000256" key="3">
    <source>
        <dbReference type="ARBA" id="ARBA00022729"/>
    </source>
</evidence>
<protein>
    <recommendedName>
        <fullName evidence="11">Cadherin domain-containing protein</fullName>
    </recommendedName>
</protein>
<dbReference type="PANTHER" id="PTHR24026">
    <property type="entry name" value="FAT ATYPICAL CADHERIN-RELATED"/>
    <property type="match status" value="1"/>
</dbReference>
<feature type="domain" description="Cadherin" evidence="11">
    <location>
        <begin position="1139"/>
        <end position="1214"/>
    </location>
</feature>
<evidence type="ECO:0000313" key="12">
    <source>
        <dbReference type="EMBL" id="PVD19452.1"/>
    </source>
</evidence>
<feature type="transmembrane region" description="Helical" evidence="10">
    <location>
        <begin position="1446"/>
        <end position="1470"/>
    </location>
</feature>
<evidence type="ECO:0000256" key="6">
    <source>
        <dbReference type="ARBA" id="ARBA00022989"/>
    </source>
</evidence>